<evidence type="ECO:0000313" key="3">
    <source>
        <dbReference type="Proteomes" id="UP001059596"/>
    </source>
</evidence>
<protein>
    <submittedName>
        <fullName evidence="2">Uncharacterized protein</fullName>
    </submittedName>
</protein>
<dbReference type="Proteomes" id="UP001059596">
    <property type="component" value="Unassembled WGS sequence"/>
</dbReference>
<dbReference type="EMBL" id="JAMKOV010000032">
    <property type="protein sequence ID" value="KAI8035665.1"/>
    <property type="molecule type" value="Genomic_DNA"/>
</dbReference>
<dbReference type="OrthoDB" id="7868977at2759"/>
<evidence type="ECO:0000313" key="2">
    <source>
        <dbReference type="EMBL" id="KAI8035665.1"/>
    </source>
</evidence>
<reference evidence="2" key="1">
    <citation type="journal article" date="2023" name="Genome Biol. Evol.">
        <title>Long-read-based Genome Assembly of Drosophila gunungcola Reveals Fewer Chemosensory Genes in Flower-breeding Species.</title>
        <authorList>
            <person name="Negi A."/>
            <person name="Liao B.Y."/>
            <person name="Yeh S.D."/>
        </authorList>
    </citation>
    <scope>NUCLEOTIDE SEQUENCE</scope>
    <source>
        <strain evidence="2">Sukarami</strain>
    </source>
</reference>
<sequence length="116" mass="12386">MSKSQSEISGLKLKGCQQKGRLPKKPADGDNQNGDADLSLCGKPSFLVCNGKKSPDLTEVDSSTGLGHAHSSALQQTALKVQEIVKHQQHIIKIVDSVNESFAGQKDSRGKDDVES</sequence>
<keyword evidence="3" id="KW-1185">Reference proteome</keyword>
<accession>A0A9P9YEX5</accession>
<organism evidence="2 3">
    <name type="scientific">Drosophila gunungcola</name>
    <name type="common">fruit fly</name>
    <dbReference type="NCBI Taxonomy" id="103775"/>
    <lineage>
        <taxon>Eukaryota</taxon>
        <taxon>Metazoa</taxon>
        <taxon>Ecdysozoa</taxon>
        <taxon>Arthropoda</taxon>
        <taxon>Hexapoda</taxon>
        <taxon>Insecta</taxon>
        <taxon>Pterygota</taxon>
        <taxon>Neoptera</taxon>
        <taxon>Endopterygota</taxon>
        <taxon>Diptera</taxon>
        <taxon>Brachycera</taxon>
        <taxon>Muscomorpha</taxon>
        <taxon>Ephydroidea</taxon>
        <taxon>Drosophilidae</taxon>
        <taxon>Drosophila</taxon>
        <taxon>Sophophora</taxon>
    </lineage>
</organism>
<dbReference type="AlphaFoldDB" id="A0A9P9YEX5"/>
<proteinExistence type="predicted"/>
<comment type="caution">
    <text evidence="2">The sequence shown here is derived from an EMBL/GenBank/DDBJ whole genome shotgun (WGS) entry which is preliminary data.</text>
</comment>
<feature type="region of interest" description="Disordered" evidence="1">
    <location>
        <begin position="52"/>
        <end position="71"/>
    </location>
</feature>
<feature type="region of interest" description="Disordered" evidence="1">
    <location>
        <begin position="1"/>
        <end position="36"/>
    </location>
</feature>
<evidence type="ECO:0000256" key="1">
    <source>
        <dbReference type="SAM" id="MobiDB-lite"/>
    </source>
</evidence>
<name>A0A9P9YEX5_9MUSC</name>
<gene>
    <name evidence="2" type="ORF">M5D96_011578</name>
</gene>